<dbReference type="AlphaFoldDB" id="A0A177CSL5"/>
<dbReference type="Pfam" id="PF13374">
    <property type="entry name" value="TPR_10"/>
    <property type="match status" value="1"/>
</dbReference>
<proteinExistence type="predicted"/>
<gene>
    <name evidence="1" type="ORF">CC84DRAFT_1160850</name>
</gene>
<dbReference type="Proteomes" id="UP000077069">
    <property type="component" value="Unassembled WGS sequence"/>
</dbReference>
<reference evidence="1 2" key="1">
    <citation type="submission" date="2016-05" db="EMBL/GenBank/DDBJ databases">
        <title>Comparative analysis of secretome profiles of manganese(II)-oxidizing ascomycete fungi.</title>
        <authorList>
            <consortium name="DOE Joint Genome Institute"/>
            <person name="Zeiner C.A."/>
            <person name="Purvine S.O."/>
            <person name="Zink E.M."/>
            <person name="Wu S."/>
            <person name="Pasa-Tolic L."/>
            <person name="Chaput D.L."/>
            <person name="Haridas S."/>
            <person name="Grigoriev I.V."/>
            <person name="Santelli C.M."/>
            <person name="Hansel C.M."/>
        </authorList>
    </citation>
    <scope>NUCLEOTIDE SEQUENCE [LARGE SCALE GENOMIC DNA]</scope>
    <source>
        <strain evidence="1 2">AP3s5-JAC2a</strain>
    </source>
</reference>
<dbReference type="InterPro" id="IPR011990">
    <property type="entry name" value="TPR-like_helical_dom_sf"/>
</dbReference>
<feature type="non-terminal residue" evidence="1">
    <location>
        <position position="73"/>
    </location>
</feature>
<accession>A0A177CSL5</accession>
<dbReference type="Gene3D" id="1.25.40.10">
    <property type="entry name" value="Tetratricopeptide repeat domain"/>
    <property type="match status" value="1"/>
</dbReference>
<evidence type="ECO:0000313" key="2">
    <source>
        <dbReference type="Proteomes" id="UP000077069"/>
    </source>
</evidence>
<evidence type="ECO:0008006" key="3">
    <source>
        <dbReference type="Google" id="ProtNLM"/>
    </source>
</evidence>
<keyword evidence="2" id="KW-1185">Reference proteome</keyword>
<organism evidence="1 2">
    <name type="scientific">Paraphaeosphaeria sporulosa</name>
    <dbReference type="NCBI Taxonomy" id="1460663"/>
    <lineage>
        <taxon>Eukaryota</taxon>
        <taxon>Fungi</taxon>
        <taxon>Dikarya</taxon>
        <taxon>Ascomycota</taxon>
        <taxon>Pezizomycotina</taxon>
        <taxon>Dothideomycetes</taxon>
        <taxon>Pleosporomycetidae</taxon>
        <taxon>Pleosporales</taxon>
        <taxon>Massarineae</taxon>
        <taxon>Didymosphaeriaceae</taxon>
        <taxon>Paraphaeosphaeria</taxon>
    </lineage>
</organism>
<dbReference type="OrthoDB" id="5986190at2759"/>
<dbReference type="GeneID" id="28761084"/>
<dbReference type="InParanoid" id="A0A177CSL5"/>
<evidence type="ECO:0000313" key="1">
    <source>
        <dbReference type="EMBL" id="OAG09767.1"/>
    </source>
</evidence>
<dbReference type="STRING" id="1460663.A0A177CSL5"/>
<protein>
    <recommendedName>
        <fullName evidence="3">Kinesin light chain</fullName>
    </recommendedName>
</protein>
<dbReference type="EMBL" id="KV441549">
    <property type="protein sequence ID" value="OAG09767.1"/>
    <property type="molecule type" value="Genomic_DNA"/>
</dbReference>
<dbReference type="SUPFAM" id="SSF48452">
    <property type="entry name" value="TPR-like"/>
    <property type="match status" value="1"/>
</dbReference>
<name>A0A177CSL5_9PLEO</name>
<dbReference type="RefSeq" id="XP_018040132.1">
    <property type="nucleotide sequence ID" value="XM_018177598.1"/>
</dbReference>
<sequence>METSKTKLGADHPETLTSMNNLAFTWKSLGRTVKAICLMQQCVQRYEQVLGASHPHYLSSLLVLEQWEGEQAD</sequence>